<dbReference type="PRINTS" id="PR00305">
    <property type="entry name" value="1433ZETA"/>
</dbReference>
<sequence>MVQAVNAIAKMGALNMEERTLFTVAYRNVMESHYHSLRAFTLTILGAAHRKWTAQYQKKLEKNVRDVLFNGIDLLESYLLPTSEVVEDFVLYHTMKGDMFRLVAEFTSGVTRHQLAQFSLDAYEACMLSPLLAPYEITKIWLFCYANMLLYFECSQSAYEFAKALPSRHPLCIALSINLSSMLHNIFNLPHRYFGVNCSLSGQYLG</sequence>
<feature type="domain" description="14-3-3" evidence="3">
    <location>
        <begin position="1"/>
        <end position="127"/>
    </location>
</feature>
<dbReference type="eggNOG" id="KOG0841">
    <property type="taxonomic scope" value="Eukaryota"/>
</dbReference>
<dbReference type="InterPro" id="IPR023410">
    <property type="entry name" value="14-3-3_domain"/>
</dbReference>
<dbReference type="InterPro" id="IPR000308">
    <property type="entry name" value="14-3-3"/>
</dbReference>
<organism evidence="4 5">
    <name type="scientific">Leersia perrieri</name>
    <dbReference type="NCBI Taxonomy" id="77586"/>
    <lineage>
        <taxon>Eukaryota</taxon>
        <taxon>Viridiplantae</taxon>
        <taxon>Streptophyta</taxon>
        <taxon>Embryophyta</taxon>
        <taxon>Tracheophyta</taxon>
        <taxon>Spermatophyta</taxon>
        <taxon>Magnoliopsida</taxon>
        <taxon>Liliopsida</taxon>
        <taxon>Poales</taxon>
        <taxon>Poaceae</taxon>
        <taxon>BOP clade</taxon>
        <taxon>Oryzoideae</taxon>
        <taxon>Oryzeae</taxon>
        <taxon>Oryzinae</taxon>
        <taxon>Leersia</taxon>
    </lineage>
</organism>
<comment type="function">
    <text evidence="1">Is associated with a DNA binding complex that binds to the G box, a well-characterized cis-acting DNA regulatory element found in plant genes.</text>
</comment>
<keyword evidence="5" id="KW-1185">Reference proteome</keyword>
<reference evidence="5" key="2">
    <citation type="submission" date="2013-12" db="EMBL/GenBank/DDBJ databases">
        <authorList>
            <person name="Yu Y."/>
            <person name="Lee S."/>
            <person name="de Baynast K."/>
            <person name="Wissotski M."/>
            <person name="Liu L."/>
            <person name="Talag J."/>
            <person name="Goicoechea J."/>
            <person name="Angelova A."/>
            <person name="Jetty R."/>
            <person name="Kudrna D."/>
            <person name="Golser W."/>
            <person name="Rivera L."/>
            <person name="Zhang J."/>
            <person name="Wing R."/>
        </authorList>
    </citation>
    <scope>NUCLEOTIDE SEQUENCE</scope>
</reference>
<evidence type="ECO:0000259" key="3">
    <source>
        <dbReference type="Pfam" id="PF00244"/>
    </source>
</evidence>
<dbReference type="Gene3D" id="1.20.190.20">
    <property type="entry name" value="14-3-3 domain"/>
    <property type="match status" value="1"/>
</dbReference>
<reference evidence="4" key="3">
    <citation type="submission" date="2015-04" db="UniProtKB">
        <authorList>
            <consortium name="EnsemblPlants"/>
        </authorList>
    </citation>
    <scope>IDENTIFICATION</scope>
</reference>
<reference evidence="4 5" key="1">
    <citation type="submission" date="2012-08" db="EMBL/GenBank/DDBJ databases">
        <title>Oryza genome evolution.</title>
        <authorList>
            <person name="Wing R.A."/>
        </authorList>
    </citation>
    <scope>NUCLEOTIDE SEQUENCE</scope>
</reference>
<evidence type="ECO:0000313" key="4">
    <source>
        <dbReference type="EnsemblPlants" id="LPERR05G00510.1"/>
    </source>
</evidence>
<accession>A0A0D9WBV3</accession>
<evidence type="ECO:0000313" key="5">
    <source>
        <dbReference type="Proteomes" id="UP000032180"/>
    </source>
</evidence>
<evidence type="ECO:0000256" key="2">
    <source>
        <dbReference type="ARBA" id="ARBA00006141"/>
    </source>
</evidence>
<dbReference type="InterPro" id="IPR036815">
    <property type="entry name" value="14-3-3_dom_sf"/>
</dbReference>
<dbReference type="Gramene" id="LPERR05G00510.1">
    <property type="protein sequence ID" value="LPERR05G00510.1"/>
    <property type="gene ID" value="LPERR05G00510"/>
</dbReference>
<dbReference type="Pfam" id="PF00244">
    <property type="entry name" value="14-3-3"/>
    <property type="match status" value="1"/>
</dbReference>
<dbReference type="HOGENOM" id="CLU_1333647_0_0_1"/>
<evidence type="ECO:0000256" key="1">
    <source>
        <dbReference type="ARBA" id="ARBA00002774"/>
    </source>
</evidence>
<dbReference type="PANTHER" id="PTHR18860">
    <property type="entry name" value="14-3-3 PROTEIN"/>
    <property type="match status" value="1"/>
</dbReference>
<name>A0A0D9WBV3_9ORYZ</name>
<dbReference type="EnsemblPlants" id="LPERR05G00510.1">
    <property type="protein sequence ID" value="LPERR05G00510.1"/>
    <property type="gene ID" value="LPERR05G00510"/>
</dbReference>
<comment type="similarity">
    <text evidence="2">Belongs to the 14-3-3 family.</text>
</comment>
<dbReference type="SUPFAM" id="SSF48445">
    <property type="entry name" value="14-3-3 protein"/>
    <property type="match status" value="1"/>
</dbReference>
<dbReference type="STRING" id="77586.A0A0D9WBV3"/>
<protein>
    <recommendedName>
        <fullName evidence="3">14-3-3 domain-containing protein</fullName>
    </recommendedName>
</protein>
<proteinExistence type="inferred from homology"/>
<dbReference type="AlphaFoldDB" id="A0A0D9WBV3"/>
<dbReference type="Proteomes" id="UP000032180">
    <property type="component" value="Chromosome 5"/>
</dbReference>